<keyword evidence="8 10" id="KW-0472">Membrane</keyword>
<dbReference type="AlphaFoldDB" id="A0AAE0SSQ2"/>
<gene>
    <name evidence="11" type="ORF">CHS0354_010964</name>
</gene>
<dbReference type="PRINTS" id="PR00385">
    <property type="entry name" value="P450"/>
</dbReference>
<dbReference type="PRINTS" id="PR01686">
    <property type="entry name" value="EP450ICYP2D"/>
</dbReference>
<feature type="binding site" description="axial binding residue" evidence="9">
    <location>
        <position position="444"/>
    </location>
    <ligand>
        <name>heme</name>
        <dbReference type="ChEBI" id="CHEBI:30413"/>
    </ligand>
    <ligandPart>
        <name>Fe</name>
        <dbReference type="ChEBI" id="CHEBI:18248"/>
    </ligandPart>
</feature>
<dbReference type="GO" id="GO:0005506">
    <property type="term" value="F:iron ion binding"/>
    <property type="evidence" value="ECO:0007669"/>
    <property type="project" value="InterPro"/>
</dbReference>
<evidence type="ECO:0000256" key="10">
    <source>
        <dbReference type="SAM" id="Phobius"/>
    </source>
</evidence>
<keyword evidence="7" id="KW-0503">Monooxygenase</keyword>
<evidence type="ECO:0000256" key="5">
    <source>
        <dbReference type="ARBA" id="ARBA00023002"/>
    </source>
</evidence>
<dbReference type="GO" id="GO:0016712">
    <property type="term" value="F:oxidoreductase activity, acting on paired donors, with incorporation or reduction of molecular oxygen, reduced flavin or flavoprotein as one donor, and incorporation of one atom of oxygen"/>
    <property type="evidence" value="ECO:0007669"/>
    <property type="project" value="InterPro"/>
</dbReference>
<feature type="transmembrane region" description="Helical" evidence="10">
    <location>
        <begin position="6"/>
        <end position="27"/>
    </location>
</feature>
<keyword evidence="6 9" id="KW-0408">Iron</keyword>
<evidence type="ECO:0000256" key="9">
    <source>
        <dbReference type="PIRSR" id="PIRSR602401-1"/>
    </source>
</evidence>
<dbReference type="PRINTS" id="PR00463">
    <property type="entry name" value="EP450I"/>
</dbReference>
<evidence type="ECO:0008006" key="13">
    <source>
        <dbReference type="Google" id="ProtNLM"/>
    </source>
</evidence>
<proteinExistence type="inferred from homology"/>
<dbReference type="InterPro" id="IPR050182">
    <property type="entry name" value="Cytochrome_P450_fam2"/>
</dbReference>
<evidence type="ECO:0000256" key="7">
    <source>
        <dbReference type="ARBA" id="ARBA00023033"/>
    </source>
</evidence>
<dbReference type="GO" id="GO:0016020">
    <property type="term" value="C:membrane"/>
    <property type="evidence" value="ECO:0007669"/>
    <property type="project" value="UniProtKB-SubCell"/>
</dbReference>
<evidence type="ECO:0000256" key="8">
    <source>
        <dbReference type="ARBA" id="ARBA00023136"/>
    </source>
</evidence>
<dbReference type="FunFam" id="1.10.630.10:FF:000036">
    <property type="entry name" value="CYtochrome P450 family"/>
    <property type="match status" value="1"/>
</dbReference>
<reference evidence="11" key="2">
    <citation type="journal article" date="2021" name="Genome Biol. Evol.">
        <title>Developing a high-quality reference genome for a parasitic bivalve with doubly uniparental inheritance (Bivalvia: Unionida).</title>
        <authorList>
            <person name="Smith C.H."/>
        </authorList>
    </citation>
    <scope>NUCLEOTIDE SEQUENCE</scope>
    <source>
        <strain evidence="11">CHS0354</strain>
        <tissue evidence="11">Mantle</tissue>
    </source>
</reference>
<comment type="cofactor">
    <cofactor evidence="1 9">
        <name>heme</name>
        <dbReference type="ChEBI" id="CHEBI:30413"/>
    </cofactor>
</comment>
<dbReference type="GO" id="GO:0008395">
    <property type="term" value="F:steroid hydroxylase activity"/>
    <property type="evidence" value="ECO:0007669"/>
    <property type="project" value="TreeGrafter"/>
</dbReference>
<evidence type="ECO:0000256" key="6">
    <source>
        <dbReference type="ARBA" id="ARBA00023004"/>
    </source>
</evidence>
<dbReference type="Proteomes" id="UP001195483">
    <property type="component" value="Unassembled WGS sequence"/>
</dbReference>
<sequence>MFPLVLGEFYLSLILAIPVILLLLICLHRAKGRERLPPGPRVWIPIIANALEFAEEDARKPLRRLRKQYGTVYRLYVGTRLTVVICGYKAFKEAFINRGNEFSHRPTMFITDTLCQNKGIVCSAGDRWKEHKKFALNTLRNFGMGKSILEIRIHNEISALLSSVDKQNQQPFDPSAIVYTNLSNVIAAIVFGGHFHHGDARFVKICAAIKEIMRNLGSSSVMNFFPFLRYLPGDLFNMKKSLKNIDLLDEYINEIFDKHMEEYDDRKVEDFVDAYIKEMKVQKKQNEATTFTREQLGKIVTDLFVAGTEPTAVTILWSMLYLICKPEVQDRMFSEIKNSVGLERLPSVQNKRDLVYTEAFIMEIMRHAQVGFLSLPHSVTHDILFQGYTIPKDTIILPDMDSVLSDPDAWGDPEIFRPERFISKDGTLRQPDEFIAFFAGKRSCLGESLAKMELLLFVSALVQRFRLLPPEDMTMSVEEYDGQFGLNHSPKPFKMRAVPRSVS</sequence>
<evidence type="ECO:0000256" key="3">
    <source>
        <dbReference type="ARBA" id="ARBA00010617"/>
    </source>
</evidence>
<dbReference type="EMBL" id="JAEAOA010000682">
    <property type="protein sequence ID" value="KAK3597327.1"/>
    <property type="molecule type" value="Genomic_DNA"/>
</dbReference>
<reference evidence="11" key="1">
    <citation type="journal article" date="2021" name="Genome Biol. Evol.">
        <title>A High-Quality Reference Genome for a Parasitic Bivalve with Doubly Uniparental Inheritance (Bivalvia: Unionida).</title>
        <authorList>
            <person name="Smith C.H."/>
        </authorList>
    </citation>
    <scope>NUCLEOTIDE SEQUENCE</scope>
    <source>
        <strain evidence="11">CHS0354</strain>
    </source>
</reference>
<evidence type="ECO:0000256" key="1">
    <source>
        <dbReference type="ARBA" id="ARBA00001971"/>
    </source>
</evidence>
<protein>
    <recommendedName>
        <fullName evidence="13">Unspecific monooxygenase</fullName>
    </recommendedName>
</protein>
<dbReference type="Pfam" id="PF00067">
    <property type="entry name" value="p450"/>
    <property type="match status" value="1"/>
</dbReference>
<comment type="subcellular location">
    <subcellularLocation>
        <location evidence="2">Membrane</location>
    </subcellularLocation>
</comment>
<comment type="similarity">
    <text evidence="3">Belongs to the cytochrome P450 family.</text>
</comment>
<dbReference type="GO" id="GO:0005737">
    <property type="term" value="C:cytoplasm"/>
    <property type="evidence" value="ECO:0007669"/>
    <property type="project" value="TreeGrafter"/>
</dbReference>
<keyword evidence="9" id="KW-0349">Heme</keyword>
<evidence type="ECO:0000256" key="4">
    <source>
        <dbReference type="ARBA" id="ARBA00022723"/>
    </source>
</evidence>
<dbReference type="Gene3D" id="1.10.630.10">
    <property type="entry name" value="Cytochrome P450"/>
    <property type="match status" value="1"/>
</dbReference>
<keyword evidence="12" id="KW-1185">Reference proteome</keyword>
<dbReference type="PANTHER" id="PTHR24300">
    <property type="entry name" value="CYTOCHROME P450 508A4-RELATED"/>
    <property type="match status" value="1"/>
</dbReference>
<dbReference type="GO" id="GO:0006082">
    <property type="term" value="P:organic acid metabolic process"/>
    <property type="evidence" value="ECO:0007669"/>
    <property type="project" value="TreeGrafter"/>
</dbReference>
<dbReference type="InterPro" id="IPR001128">
    <property type="entry name" value="Cyt_P450"/>
</dbReference>
<feature type="transmembrane region" description="Helical" evidence="10">
    <location>
        <begin position="72"/>
        <end position="91"/>
    </location>
</feature>
<accession>A0AAE0SSQ2</accession>
<keyword evidence="5" id="KW-0560">Oxidoreductase</keyword>
<organism evidence="11 12">
    <name type="scientific">Potamilus streckersoni</name>
    <dbReference type="NCBI Taxonomy" id="2493646"/>
    <lineage>
        <taxon>Eukaryota</taxon>
        <taxon>Metazoa</taxon>
        <taxon>Spiralia</taxon>
        <taxon>Lophotrochozoa</taxon>
        <taxon>Mollusca</taxon>
        <taxon>Bivalvia</taxon>
        <taxon>Autobranchia</taxon>
        <taxon>Heteroconchia</taxon>
        <taxon>Palaeoheterodonta</taxon>
        <taxon>Unionida</taxon>
        <taxon>Unionoidea</taxon>
        <taxon>Unionidae</taxon>
        <taxon>Ambleminae</taxon>
        <taxon>Lampsilini</taxon>
        <taxon>Potamilus</taxon>
    </lineage>
</organism>
<dbReference type="InterPro" id="IPR036396">
    <property type="entry name" value="Cyt_P450_sf"/>
</dbReference>
<dbReference type="InterPro" id="IPR002401">
    <property type="entry name" value="Cyt_P450_E_grp-I"/>
</dbReference>
<reference evidence="11" key="3">
    <citation type="submission" date="2023-05" db="EMBL/GenBank/DDBJ databases">
        <authorList>
            <person name="Smith C.H."/>
        </authorList>
    </citation>
    <scope>NUCLEOTIDE SEQUENCE</scope>
    <source>
        <strain evidence="11">CHS0354</strain>
        <tissue evidence="11">Mantle</tissue>
    </source>
</reference>
<keyword evidence="4 9" id="KW-0479">Metal-binding</keyword>
<dbReference type="GO" id="GO:0006805">
    <property type="term" value="P:xenobiotic metabolic process"/>
    <property type="evidence" value="ECO:0007669"/>
    <property type="project" value="TreeGrafter"/>
</dbReference>
<dbReference type="SUPFAM" id="SSF48264">
    <property type="entry name" value="Cytochrome P450"/>
    <property type="match status" value="1"/>
</dbReference>
<evidence type="ECO:0000313" key="12">
    <source>
        <dbReference type="Proteomes" id="UP001195483"/>
    </source>
</evidence>
<name>A0AAE0SSQ2_9BIVA</name>
<keyword evidence="10" id="KW-0812">Transmembrane</keyword>
<dbReference type="PANTHER" id="PTHR24300:SF403">
    <property type="entry name" value="CYTOCHROME P450 306A1"/>
    <property type="match status" value="1"/>
</dbReference>
<evidence type="ECO:0000256" key="2">
    <source>
        <dbReference type="ARBA" id="ARBA00004370"/>
    </source>
</evidence>
<evidence type="ECO:0000313" key="11">
    <source>
        <dbReference type="EMBL" id="KAK3597327.1"/>
    </source>
</evidence>
<dbReference type="GO" id="GO:0020037">
    <property type="term" value="F:heme binding"/>
    <property type="evidence" value="ECO:0007669"/>
    <property type="project" value="InterPro"/>
</dbReference>
<dbReference type="InterPro" id="IPR008069">
    <property type="entry name" value="Cyt_P450_E_grp-I_CYP2D-like"/>
</dbReference>
<comment type="caution">
    <text evidence="11">The sequence shown here is derived from an EMBL/GenBank/DDBJ whole genome shotgun (WGS) entry which is preliminary data.</text>
</comment>
<keyword evidence="10" id="KW-1133">Transmembrane helix</keyword>